<feature type="region of interest" description="Disordered" evidence="1">
    <location>
        <begin position="104"/>
        <end position="179"/>
    </location>
</feature>
<evidence type="ECO:0000256" key="1">
    <source>
        <dbReference type="SAM" id="MobiDB-lite"/>
    </source>
</evidence>
<sequence length="906" mass="103521">MKLLMKRTRFTSKNQQEVIGSHLKKKVGLSGSQVEILEQIIKNGIKIAQLDLEEVKEEAASWNSVVICMIIDQNIDYEWLPVKCKSCMGYGHIMADCRKGEMKQKKQELKGRDSAQPNVQVQETKERTKQAEATATRELDSQKEIGTRAQNKDWVTPRKTFSQKHPKEAEKKSDTRGNSVNGFMALGGDEGGQVIDKVSEEEGEPVGVGALVETKLRGEKVKEMMENKFNNWDYFSSSTIEARILVLCRRTFVKVIVIAETSQFVHCYVKMSGTDQACCITFVYGKNTREGRTTMWAHLNDLKHPVKPWLILGDFNALFSLEDRTGGNPPCLTDLVDSQAWFAQAHVEALKRTGSDFTSTNNQDGTSRIYSKIDHVFANEDWHDTFGNTSAHYGWETTSDHCSCVVSIKADMKIGVKPFRFYNFWADHPKFKELILQNWEKPLAASSMKGVYLKLMRLKHVLKKFNHETIGDIGKSFQQAKDRYQEARLKAQAHAGDSDYQDQERVAAANFISCDKMYQKFLRQRRSRKAGVASFTNDHGDIIDNFSEVVDHFVNHFKGFMGTRNDTAASLNMECFELNARLNLDQQILLLKPFSNKEIKKAMSSIPDSKSPGPDGFNSGFFKVMWVDIGKEVCKAISDFFITGYMPAELHSSMISLIPKNDNPTKAVDFGPIACCSTLYKCVSKLLCSRLAKVLPSITNQNQGAFVQGRSIAHNSVTKEIERLCRGFLWGVNGNRSKVHVASWDKVCLPKAYGGLGFKDGAKWNHVNLAKFVWAISNKKDLLWVKWINTIYLKQDSYWLYELKPDTSWYWHKLCHLRKRFTEGDIKAAVRTDNMARFHIPVESNKCPVCEDYFETREHLFFSCCLSRKVIELVFDWLGTRMWPLDFQSWIGWMSLNMDNWVRKST</sequence>
<feature type="domain" description="Endonuclease/exonuclease/phosphatase" evidence="2">
    <location>
        <begin position="285"/>
        <end position="401"/>
    </location>
</feature>
<accession>A0A803Q766</accession>
<dbReference type="Proteomes" id="UP000596661">
    <property type="component" value="Chromosome 7"/>
</dbReference>
<organism evidence="3 4">
    <name type="scientific">Cannabis sativa</name>
    <name type="common">Hemp</name>
    <name type="synonym">Marijuana</name>
    <dbReference type="NCBI Taxonomy" id="3483"/>
    <lineage>
        <taxon>Eukaryota</taxon>
        <taxon>Viridiplantae</taxon>
        <taxon>Streptophyta</taxon>
        <taxon>Embryophyta</taxon>
        <taxon>Tracheophyta</taxon>
        <taxon>Spermatophyta</taxon>
        <taxon>Magnoliopsida</taxon>
        <taxon>eudicotyledons</taxon>
        <taxon>Gunneridae</taxon>
        <taxon>Pentapetalae</taxon>
        <taxon>rosids</taxon>
        <taxon>fabids</taxon>
        <taxon>Rosales</taxon>
        <taxon>Cannabaceae</taxon>
        <taxon>Cannabis</taxon>
    </lineage>
</organism>
<dbReference type="Gramene" id="evm.model.07.968">
    <property type="protein sequence ID" value="cds.evm.model.07.968"/>
    <property type="gene ID" value="evm.TU.07.968"/>
</dbReference>
<dbReference type="InterPro" id="IPR005135">
    <property type="entry name" value="Endo/exonuclease/phosphatase"/>
</dbReference>
<reference evidence="3" key="2">
    <citation type="submission" date="2021-03" db="UniProtKB">
        <authorList>
            <consortium name="EnsemblPlants"/>
        </authorList>
    </citation>
    <scope>IDENTIFICATION</scope>
</reference>
<name>A0A803Q766_CANSA</name>
<feature type="compositionally biased region" description="Basic and acidic residues" evidence="1">
    <location>
        <begin position="123"/>
        <end position="146"/>
    </location>
</feature>
<feature type="compositionally biased region" description="Basic and acidic residues" evidence="1">
    <location>
        <begin position="104"/>
        <end position="113"/>
    </location>
</feature>
<dbReference type="EnsemblPlants" id="evm.model.07.968">
    <property type="protein sequence ID" value="cds.evm.model.07.968"/>
    <property type="gene ID" value="evm.TU.07.968"/>
</dbReference>
<protein>
    <recommendedName>
        <fullName evidence="2">Endonuclease/exonuclease/phosphatase domain-containing protein</fullName>
    </recommendedName>
</protein>
<reference evidence="3" key="1">
    <citation type="submission" date="2018-11" db="EMBL/GenBank/DDBJ databases">
        <authorList>
            <person name="Grassa J C."/>
        </authorList>
    </citation>
    <scope>NUCLEOTIDE SEQUENCE [LARGE SCALE GENOMIC DNA]</scope>
</reference>
<evidence type="ECO:0000259" key="2">
    <source>
        <dbReference type="Pfam" id="PF03372"/>
    </source>
</evidence>
<feature type="compositionally biased region" description="Basic and acidic residues" evidence="1">
    <location>
        <begin position="165"/>
        <end position="175"/>
    </location>
</feature>
<evidence type="ECO:0000313" key="4">
    <source>
        <dbReference type="Proteomes" id="UP000596661"/>
    </source>
</evidence>
<dbReference type="GO" id="GO:0003824">
    <property type="term" value="F:catalytic activity"/>
    <property type="evidence" value="ECO:0007669"/>
    <property type="project" value="InterPro"/>
</dbReference>
<dbReference type="PANTHER" id="PTHR33710">
    <property type="entry name" value="BNAC02G09200D PROTEIN"/>
    <property type="match status" value="1"/>
</dbReference>
<dbReference type="InterPro" id="IPR036691">
    <property type="entry name" value="Endo/exonu/phosph_ase_sf"/>
</dbReference>
<dbReference type="PANTHER" id="PTHR33710:SF64">
    <property type="entry name" value="ENDONUCLEASE_EXONUCLEASE_PHOSPHATASE DOMAIN-CONTAINING PROTEIN"/>
    <property type="match status" value="1"/>
</dbReference>
<keyword evidence="4" id="KW-1185">Reference proteome</keyword>
<evidence type="ECO:0000313" key="3">
    <source>
        <dbReference type="EnsemblPlants" id="cds.evm.model.07.968"/>
    </source>
</evidence>
<dbReference type="Gene3D" id="3.60.10.10">
    <property type="entry name" value="Endonuclease/exonuclease/phosphatase"/>
    <property type="match status" value="1"/>
</dbReference>
<dbReference type="AlphaFoldDB" id="A0A803Q766"/>
<dbReference type="EMBL" id="UZAU01000650">
    <property type="status" value="NOT_ANNOTATED_CDS"/>
    <property type="molecule type" value="Genomic_DNA"/>
</dbReference>
<proteinExistence type="predicted"/>
<dbReference type="SUPFAM" id="SSF56219">
    <property type="entry name" value="DNase I-like"/>
    <property type="match status" value="1"/>
</dbReference>
<dbReference type="Pfam" id="PF03372">
    <property type="entry name" value="Exo_endo_phos"/>
    <property type="match status" value="1"/>
</dbReference>